<dbReference type="Proteomes" id="UP000006633">
    <property type="component" value="Chromosome"/>
</dbReference>
<accession>D7A0A6</accession>
<dbReference type="NCBIfam" id="TIGR01558">
    <property type="entry name" value="sm_term_P27"/>
    <property type="match status" value="1"/>
</dbReference>
<keyword evidence="2" id="KW-1185">Reference proteome</keyword>
<name>D7A0A6_ANCN5</name>
<proteinExistence type="predicted"/>
<organism evidence="1 2">
    <name type="scientific">Ancylobacter novellus (strain ATCC 8093 / DSM 506 / JCM 20403 / CCM 1077 / IAM 12100 / NBRC 12443 / NCIMB 10456)</name>
    <name type="common">Starkeya novella</name>
    <dbReference type="NCBI Taxonomy" id="639283"/>
    <lineage>
        <taxon>Bacteria</taxon>
        <taxon>Pseudomonadati</taxon>
        <taxon>Pseudomonadota</taxon>
        <taxon>Alphaproteobacteria</taxon>
        <taxon>Hyphomicrobiales</taxon>
        <taxon>Xanthobacteraceae</taxon>
        <taxon>Ancylobacter</taxon>
    </lineage>
</organism>
<dbReference type="EMBL" id="CP002026">
    <property type="protein sequence ID" value="ADH89367.1"/>
    <property type="molecule type" value="Genomic_DNA"/>
</dbReference>
<dbReference type="AlphaFoldDB" id="D7A0A6"/>
<gene>
    <name evidence="1" type="ordered locus">Snov_2069</name>
</gene>
<dbReference type="eggNOG" id="COG3747">
    <property type="taxonomic scope" value="Bacteria"/>
</dbReference>
<dbReference type="HOGENOM" id="CLU_107958_4_1_5"/>
<dbReference type="InterPro" id="IPR006448">
    <property type="entry name" value="Phage_term_ssu_P27"/>
</dbReference>
<evidence type="ECO:0000313" key="1">
    <source>
        <dbReference type="EMBL" id="ADH89367.1"/>
    </source>
</evidence>
<evidence type="ECO:0000313" key="2">
    <source>
        <dbReference type="Proteomes" id="UP000006633"/>
    </source>
</evidence>
<dbReference type="Pfam" id="PF05119">
    <property type="entry name" value="Terminase_4"/>
    <property type="match status" value="1"/>
</dbReference>
<dbReference type="OrthoDB" id="7843333at2"/>
<dbReference type="KEGG" id="sno:Snov_2069"/>
<dbReference type="STRING" id="639283.Snov_2069"/>
<sequence length="137" mass="14623">MRGRRPATITIGSSPVTCLPKPPAFLAKDGKAEWRRVAPILIEERKTLTVADLATLASYCVAVGTVAESSRTIAREGMTFMSTTGPKKHPAVAIRNDAMTQARLLAGELGLTPVARSRAAVREDAENDDADNPLKVP</sequence>
<dbReference type="RefSeq" id="WP_013166871.1">
    <property type="nucleotide sequence ID" value="NC_014217.1"/>
</dbReference>
<protein>
    <submittedName>
        <fullName evidence="1">Phage terminase, small subunit, P27 family</fullName>
    </submittedName>
</protein>
<reference evidence="1 2" key="1">
    <citation type="journal article" date="2012" name="Stand. Genomic Sci.">
        <title>Complete genome sequence of the facultatively chemolithoautotrophic and methylotrophic alpha Proteobacterium Starkeya novella type strain (ATCC 8093(T)).</title>
        <authorList>
            <person name="Kappler U."/>
            <person name="Davenport K."/>
            <person name="Beatson S."/>
            <person name="Lucas S."/>
            <person name="Lapidus A."/>
            <person name="Copeland A."/>
            <person name="Berry K.W."/>
            <person name="Glavina Del Rio T."/>
            <person name="Hammon N."/>
            <person name="Dalin E."/>
            <person name="Tice H."/>
            <person name="Pitluck S."/>
            <person name="Richardson P."/>
            <person name="Bruce D."/>
            <person name="Goodwin L.A."/>
            <person name="Han C."/>
            <person name="Tapia R."/>
            <person name="Detter J.C."/>
            <person name="Chang Y.J."/>
            <person name="Jeffries C.D."/>
            <person name="Land M."/>
            <person name="Hauser L."/>
            <person name="Kyrpides N.C."/>
            <person name="Goker M."/>
            <person name="Ivanova N."/>
            <person name="Klenk H.P."/>
            <person name="Woyke T."/>
        </authorList>
    </citation>
    <scope>NUCLEOTIDE SEQUENCE [LARGE SCALE GENOMIC DNA]</scope>
    <source>
        <strain evidence="2">ATCC 8093 / DSM 506 / JCM 20403 / CCM 1077 / IAM 12100 / NBRC 12443 / NCIMB 10456</strain>
    </source>
</reference>